<feature type="compositionally biased region" description="Basic and acidic residues" evidence="3">
    <location>
        <begin position="243"/>
        <end position="252"/>
    </location>
</feature>
<feature type="domain" description="Cwf19-like C-terminal" evidence="5">
    <location>
        <begin position="488"/>
        <end position="590"/>
    </location>
</feature>
<feature type="coiled-coil region" evidence="2">
    <location>
        <begin position="469"/>
        <end position="496"/>
    </location>
</feature>
<keyword evidence="7" id="KW-1185">Reference proteome</keyword>
<dbReference type="AlphaFoldDB" id="A0A812Z6J7"/>
<evidence type="ECO:0000313" key="6">
    <source>
        <dbReference type="EMBL" id="CAE7814502.1"/>
    </source>
</evidence>
<feature type="region of interest" description="Disordered" evidence="3">
    <location>
        <begin position="1"/>
        <end position="277"/>
    </location>
</feature>
<feature type="compositionally biased region" description="Basic and acidic residues" evidence="3">
    <location>
        <begin position="140"/>
        <end position="173"/>
    </location>
</feature>
<dbReference type="InterPro" id="IPR006768">
    <property type="entry name" value="Cwf19-like_C_dom-1"/>
</dbReference>
<dbReference type="PANTHER" id="PTHR12072">
    <property type="entry name" value="CWF19, CELL CYCLE CONTROL PROTEIN"/>
    <property type="match status" value="1"/>
</dbReference>
<accession>A0A812Z6J7</accession>
<evidence type="ECO:0000259" key="4">
    <source>
        <dbReference type="Pfam" id="PF04676"/>
    </source>
</evidence>
<feature type="compositionally biased region" description="Basic and acidic residues" evidence="3">
    <location>
        <begin position="58"/>
        <end position="70"/>
    </location>
</feature>
<dbReference type="Pfam" id="PF04676">
    <property type="entry name" value="CwfJ_C_2"/>
    <property type="match status" value="1"/>
</dbReference>
<evidence type="ECO:0000259" key="5">
    <source>
        <dbReference type="Pfam" id="PF04677"/>
    </source>
</evidence>
<dbReference type="InterPro" id="IPR040194">
    <property type="entry name" value="Cwf19-like"/>
</dbReference>
<evidence type="ECO:0000313" key="7">
    <source>
        <dbReference type="Proteomes" id="UP000601435"/>
    </source>
</evidence>
<gene>
    <name evidence="6" type="primary">cwf19l2</name>
    <name evidence="6" type="ORF">SNEC2469_LOCUS24166</name>
</gene>
<name>A0A812Z6J7_9DINO</name>
<feature type="compositionally biased region" description="Basic residues" evidence="3">
    <location>
        <begin position="194"/>
        <end position="233"/>
    </location>
</feature>
<feature type="compositionally biased region" description="Basic and acidic residues" evidence="3">
    <location>
        <begin position="9"/>
        <end position="23"/>
    </location>
</feature>
<dbReference type="PANTHER" id="PTHR12072:SF5">
    <property type="entry name" value="CWF19-LIKE PROTEIN 2"/>
    <property type="match status" value="1"/>
</dbReference>
<feature type="compositionally biased region" description="Acidic residues" evidence="3">
    <location>
        <begin position="267"/>
        <end position="276"/>
    </location>
</feature>
<dbReference type="InterPro" id="IPR006767">
    <property type="entry name" value="Cwf19-like_C_dom-2"/>
</dbReference>
<evidence type="ECO:0000256" key="3">
    <source>
        <dbReference type="SAM" id="MobiDB-lite"/>
    </source>
</evidence>
<keyword evidence="2" id="KW-0175">Coiled coil</keyword>
<reference evidence="6" key="1">
    <citation type="submission" date="2021-02" db="EMBL/GenBank/DDBJ databases">
        <authorList>
            <person name="Dougan E. K."/>
            <person name="Rhodes N."/>
            <person name="Thang M."/>
            <person name="Chan C."/>
        </authorList>
    </citation>
    <scope>NUCLEOTIDE SEQUENCE</scope>
</reference>
<feature type="domain" description="Cwf19-like protein C-terminal" evidence="4">
    <location>
        <begin position="635"/>
        <end position="726"/>
    </location>
</feature>
<protein>
    <submittedName>
        <fullName evidence="6">Cwf19l2 protein</fullName>
    </submittedName>
</protein>
<evidence type="ECO:0000256" key="2">
    <source>
        <dbReference type="SAM" id="Coils"/>
    </source>
</evidence>
<comment type="caution">
    <text evidence="6">The sequence shown here is derived from an EMBL/GenBank/DDBJ whole genome shotgun (WGS) entry which is preliminary data.</text>
</comment>
<dbReference type="Proteomes" id="UP000601435">
    <property type="component" value="Unassembled WGS sequence"/>
</dbReference>
<comment type="similarity">
    <text evidence="1">Belongs to the CWF19 family.</text>
</comment>
<sequence>MLAGLSFGKSKDREEKDDKDEKVKSKKDKKKEKRKEQKKEQKKRTRTGADKDEDAEDPEPKDAEQDRELAAAEVDFFGSMGRERLKEDKLKPDPEKAKVSEKEYNPFLRGEESNLPVPESASASSIPKHLCVGTPWAGKNDWRKHMQNRKDPNNDRDQGGEAPDRREKEDKARTGVTGGRASNVPGGPSGGGWRAKKAAVVRRSRSRSQSRRRSRSRSSGRRNSRRQRHRSRSRSSGSSSSAKEAERRKEQVAKAVLSRVKAAEAQVEAEGDGDADEVIRKLQSKYSKAAGKQEGVGLAASAEDVEDDIDPNKLGALAMEAMLSGDMARYEELNRRLEKHQATAGEKPKAFTLPPPEPAENVKVLEQVDAAGRSKKLVESVQSASVHTKGRNKRGTANAVPGGKDKKGSQGYYEDDDVSLQELIRRERIEGVQDYDANLEKHILKRGDRFKMLEDDEDEAYALGWYENADKKMDSRKGAEKRLKQEKNDKNRIQVNLERCTLCMESKKFFRKNAVMSVSPHAYLCVEAEGRCIVPGQVLIVPQEHVMAMTDADEAAWADIRNYQKCLISFYESEQPPRAVLFVESSVHRVSRDKALLGAGPHASIVAYPIEMGLLVQARTYWKKALDEAESEFETTHKKVIETDSKGGVRSAVPKGFPYIHVDFSLGGGFAHVIDNVAEFPRDFAQDVIAGMCEMTILDRAYTCKEEYRDACRDIKERFAADFDWTKALQA</sequence>
<evidence type="ECO:0000256" key="1">
    <source>
        <dbReference type="ARBA" id="ARBA00006795"/>
    </source>
</evidence>
<feature type="compositionally biased region" description="Basic and acidic residues" evidence="3">
    <location>
        <begin position="81"/>
        <end position="112"/>
    </location>
</feature>
<dbReference type="GO" id="GO:0071014">
    <property type="term" value="C:post-mRNA release spliceosomal complex"/>
    <property type="evidence" value="ECO:0007669"/>
    <property type="project" value="TreeGrafter"/>
</dbReference>
<dbReference type="OrthoDB" id="441421at2759"/>
<organism evidence="6 7">
    <name type="scientific">Symbiodinium necroappetens</name>
    <dbReference type="NCBI Taxonomy" id="1628268"/>
    <lineage>
        <taxon>Eukaryota</taxon>
        <taxon>Sar</taxon>
        <taxon>Alveolata</taxon>
        <taxon>Dinophyceae</taxon>
        <taxon>Suessiales</taxon>
        <taxon>Symbiodiniaceae</taxon>
        <taxon>Symbiodinium</taxon>
    </lineage>
</organism>
<proteinExistence type="inferred from homology"/>
<feature type="region of interest" description="Disordered" evidence="3">
    <location>
        <begin position="383"/>
        <end position="413"/>
    </location>
</feature>
<dbReference type="EMBL" id="CAJNJA010046097">
    <property type="protein sequence ID" value="CAE7814502.1"/>
    <property type="molecule type" value="Genomic_DNA"/>
</dbReference>
<dbReference type="Pfam" id="PF04677">
    <property type="entry name" value="CwfJ_C_1"/>
    <property type="match status" value="1"/>
</dbReference>
<feature type="compositionally biased region" description="Basic residues" evidence="3">
    <location>
        <begin position="24"/>
        <end position="33"/>
    </location>
</feature>
<dbReference type="GO" id="GO:0000398">
    <property type="term" value="P:mRNA splicing, via spliceosome"/>
    <property type="evidence" value="ECO:0007669"/>
    <property type="project" value="TreeGrafter"/>
</dbReference>